<sequence length="348" mass="38144">MKTTNFMYTDQKNSMKVYTVLKSMTLFLVSLILLTSCETADDVDIITEIPDDIAQVFGGLEYNNSITEARENAIQNFTIDASTGGLIIGEDGTQLYFPPNGLTHLGGEAVTGDVDIAFIEIYSRADMLTQNLPTNGKKDNGDVVTIISGGEFFINATQNGNQLVAQVPFELTAPTDTFDPEMTVFVPENCDRLDCDVVWEEDEDAAIEGGEIQNADGNWTSAYVAPLTNFGWTNLDRWWSYAGPKTMVFADVPEGFNETNSAVYVSYDGEPNALALFDTYDTNLEMFTEHYGQMPIGLDVHFIFVSVQDGDYVYAIQSATIGADHIETFATTQTTTEAGLTALINALP</sequence>
<feature type="signal peptide" evidence="1">
    <location>
        <begin position="1"/>
        <end position="40"/>
    </location>
</feature>
<comment type="caution">
    <text evidence="2">The sequence shown here is derived from an EMBL/GenBank/DDBJ whole genome shotgun (WGS) entry which is preliminary data.</text>
</comment>
<feature type="chain" id="PRO_5046045652" evidence="1">
    <location>
        <begin position="41"/>
        <end position="348"/>
    </location>
</feature>
<accession>A0ABV9HY60</accession>
<organism evidence="2 3">
    <name type="scientific">Dokdonia ponticola</name>
    <dbReference type="NCBI Taxonomy" id="2041041"/>
    <lineage>
        <taxon>Bacteria</taxon>
        <taxon>Pseudomonadati</taxon>
        <taxon>Bacteroidota</taxon>
        <taxon>Flavobacteriia</taxon>
        <taxon>Flavobacteriales</taxon>
        <taxon>Flavobacteriaceae</taxon>
        <taxon>Dokdonia</taxon>
    </lineage>
</organism>
<gene>
    <name evidence="2" type="ORF">ACFO3O_12220</name>
</gene>
<proteinExistence type="predicted"/>
<protein>
    <submittedName>
        <fullName evidence="2">Uncharacterized protein</fullName>
    </submittedName>
</protein>
<name>A0ABV9HY60_9FLAO</name>
<evidence type="ECO:0000313" key="3">
    <source>
        <dbReference type="Proteomes" id="UP001596043"/>
    </source>
</evidence>
<dbReference type="RefSeq" id="WP_379979175.1">
    <property type="nucleotide sequence ID" value="NZ_JBHSFV010000007.1"/>
</dbReference>
<keyword evidence="1" id="KW-0732">Signal</keyword>
<dbReference type="EMBL" id="JBHSFV010000007">
    <property type="protein sequence ID" value="MFC4634680.1"/>
    <property type="molecule type" value="Genomic_DNA"/>
</dbReference>
<evidence type="ECO:0000313" key="2">
    <source>
        <dbReference type="EMBL" id="MFC4634680.1"/>
    </source>
</evidence>
<dbReference type="Proteomes" id="UP001596043">
    <property type="component" value="Unassembled WGS sequence"/>
</dbReference>
<evidence type="ECO:0000256" key="1">
    <source>
        <dbReference type="SAM" id="SignalP"/>
    </source>
</evidence>
<keyword evidence="3" id="KW-1185">Reference proteome</keyword>
<reference evidence="3" key="1">
    <citation type="journal article" date="2019" name="Int. J. Syst. Evol. Microbiol.">
        <title>The Global Catalogue of Microorganisms (GCM) 10K type strain sequencing project: providing services to taxonomists for standard genome sequencing and annotation.</title>
        <authorList>
            <consortium name="The Broad Institute Genomics Platform"/>
            <consortium name="The Broad Institute Genome Sequencing Center for Infectious Disease"/>
            <person name="Wu L."/>
            <person name="Ma J."/>
        </authorList>
    </citation>
    <scope>NUCLEOTIDE SEQUENCE [LARGE SCALE GENOMIC DNA]</scope>
    <source>
        <strain evidence="3">YJ-61-S</strain>
    </source>
</reference>